<name>A0A9P4URV0_9PEZI</name>
<comment type="caution">
    <text evidence="2">The sequence shown here is derived from an EMBL/GenBank/DDBJ whole genome shotgun (WGS) entry which is preliminary data.</text>
</comment>
<keyword evidence="3" id="KW-1185">Reference proteome</keyword>
<dbReference type="Pfam" id="PF06985">
    <property type="entry name" value="HET"/>
    <property type="match status" value="1"/>
</dbReference>
<dbReference type="AlphaFoldDB" id="A0A9P4URV0"/>
<feature type="domain" description="Heterokaryon incompatibility" evidence="1">
    <location>
        <begin position="111"/>
        <end position="273"/>
    </location>
</feature>
<dbReference type="PANTHER" id="PTHR24148:SF77">
    <property type="entry name" value="HETEROKARYON INCOMPATIBILITY DOMAIN-CONTAINING PROTEIN"/>
    <property type="match status" value="1"/>
</dbReference>
<dbReference type="EMBL" id="MU003772">
    <property type="protein sequence ID" value="KAF2724319.1"/>
    <property type="molecule type" value="Genomic_DNA"/>
</dbReference>
<proteinExistence type="predicted"/>
<dbReference type="InterPro" id="IPR052895">
    <property type="entry name" value="HetReg/Transcr_Mod"/>
</dbReference>
<accession>A0A9P4URV0</accession>
<dbReference type="Pfam" id="PF26639">
    <property type="entry name" value="Het-6_barrel"/>
    <property type="match status" value="1"/>
</dbReference>
<evidence type="ECO:0000313" key="2">
    <source>
        <dbReference type="EMBL" id="KAF2724319.1"/>
    </source>
</evidence>
<dbReference type="OrthoDB" id="5303367at2759"/>
<evidence type="ECO:0000313" key="3">
    <source>
        <dbReference type="Proteomes" id="UP000799441"/>
    </source>
</evidence>
<dbReference type="InterPro" id="IPR010730">
    <property type="entry name" value="HET"/>
</dbReference>
<protein>
    <submittedName>
        <fullName evidence="2">HET-domain-containing protein</fullName>
    </submittedName>
</protein>
<reference evidence="2" key="1">
    <citation type="journal article" date="2020" name="Stud. Mycol.">
        <title>101 Dothideomycetes genomes: a test case for predicting lifestyles and emergence of pathogens.</title>
        <authorList>
            <person name="Haridas S."/>
            <person name="Albert R."/>
            <person name="Binder M."/>
            <person name="Bloem J."/>
            <person name="Labutti K."/>
            <person name="Salamov A."/>
            <person name="Andreopoulos B."/>
            <person name="Baker S."/>
            <person name="Barry K."/>
            <person name="Bills G."/>
            <person name="Bluhm B."/>
            <person name="Cannon C."/>
            <person name="Castanera R."/>
            <person name="Culley D."/>
            <person name="Daum C."/>
            <person name="Ezra D."/>
            <person name="Gonzalez J."/>
            <person name="Henrissat B."/>
            <person name="Kuo A."/>
            <person name="Liang C."/>
            <person name="Lipzen A."/>
            <person name="Lutzoni F."/>
            <person name="Magnuson J."/>
            <person name="Mondo S."/>
            <person name="Nolan M."/>
            <person name="Ohm R."/>
            <person name="Pangilinan J."/>
            <person name="Park H.-J."/>
            <person name="Ramirez L."/>
            <person name="Alfaro M."/>
            <person name="Sun H."/>
            <person name="Tritt A."/>
            <person name="Yoshinaga Y."/>
            <person name="Zwiers L.-H."/>
            <person name="Turgeon B."/>
            <person name="Goodwin S."/>
            <person name="Spatafora J."/>
            <person name="Crous P."/>
            <person name="Grigoriev I."/>
        </authorList>
    </citation>
    <scope>NUCLEOTIDE SEQUENCE</scope>
    <source>
        <strain evidence="2">CBS 116435</strain>
    </source>
</reference>
<sequence length="755" mass="85352">MPYEYEPLRRKDIRVLTIDAVEDDASSDFPICCRIEHANLSLPSRAQPFKGQNYVWPETKFRRDVTTIFKDYTNRGSLSSTITASAELTNTSAKLQISEDSKPWRYEWGDFVALSYYWGPPSPVQHIILNNRPFPVGPNLFQALRHLRSHQRIRQGFKIWIDAICINQADIAERSAQVGRMREIYAAAWQVVIWLGPETDDSELAVTAASAIATQNRSPSPYGFFYRKTALIDCRPLFIKWSGYKSPLKKSVYKALFLYLSRPYWQRMWILQEVAMTRQDAPVVCGRSCLPWRDIHDAATFISNDEQRFGREVARSTRPRILGTWTFEAARDRVVQERRWASGRMWDLLIDMTNLQKGQNALADSEQGPKHPFDVLRPLILARDAEVTEEKDRVYGILGIKSIADRVDITPDYTLSLTDIYQDFTAQLISQGDLNILRFVSRGGGQIKAQWNLDNVPAALKRPKLAPILGPTLNSLTNSYKKDWVGVVCSHELPTWVICWTCRPAPTAQLRGFYQAGGKRAMVPPVFSPTDHTVVVKAVMFDVISNLSSFHPAEIDDTYPQNTSDPSANAYESLEATRDALWRSLLGDTTSEGGEYAPGEGSWLLDPRLWRGGVAGVYTNGFGLHEFMSRNKKLSLGGQTLEQLIFGVGGHQWRERTRTHERVYDTTEKQHEVLSWAMNATAWRRLICTANGRIGLAPAAARAEDKLAVFPGCSTPMVLRRSANSWEVVGECYIHGVMDGIVLDAANEVEDFTLC</sequence>
<dbReference type="PANTHER" id="PTHR24148">
    <property type="entry name" value="ANKYRIN REPEAT DOMAIN-CONTAINING PROTEIN 39 HOMOLOG-RELATED"/>
    <property type="match status" value="1"/>
</dbReference>
<evidence type="ECO:0000259" key="1">
    <source>
        <dbReference type="Pfam" id="PF06985"/>
    </source>
</evidence>
<organism evidence="2 3">
    <name type="scientific">Polychaeton citri CBS 116435</name>
    <dbReference type="NCBI Taxonomy" id="1314669"/>
    <lineage>
        <taxon>Eukaryota</taxon>
        <taxon>Fungi</taxon>
        <taxon>Dikarya</taxon>
        <taxon>Ascomycota</taxon>
        <taxon>Pezizomycotina</taxon>
        <taxon>Dothideomycetes</taxon>
        <taxon>Dothideomycetidae</taxon>
        <taxon>Capnodiales</taxon>
        <taxon>Capnodiaceae</taxon>
        <taxon>Polychaeton</taxon>
    </lineage>
</organism>
<gene>
    <name evidence="2" type="ORF">K431DRAFT_241353</name>
</gene>
<dbReference type="Proteomes" id="UP000799441">
    <property type="component" value="Unassembled WGS sequence"/>
</dbReference>